<dbReference type="Proteomes" id="UP000269221">
    <property type="component" value="Unassembled WGS sequence"/>
</dbReference>
<gene>
    <name evidence="2" type="ORF">DUI87_23081</name>
</gene>
<proteinExistence type="predicted"/>
<feature type="region of interest" description="Disordered" evidence="1">
    <location>
        <begin position="1"/>
        <end position="22"/>
    </location>
</feature>
<accession>A0A3M0JJG2</accession>
<feature type="region of interest" description="Disordered" evidence="1">
    <location>
        <begin position="60"/>
        <end position="87"/>
    </location>
</feature>
<comment type="caution">
    <text evidence="2">The sequence shown here is derived from an EMBL/GenBank/DDBJ whole genome shotgun (WGS) entry which is preliminary data.</text>
</comment>
<organism evidence="2 3">
    <name type="scientific">Hirundo rustica rustica</name>
    <dbReference type="NCBI Taxonomy" id="333673"/>
    <lineage>
        <taxon>Eukaryota</taxon>
        <taxon>Metazoa</taxon>
        <taxon>Chordata</taxon>
        <taxon>Craniata</taxon>
        <taxon>Vertebrata</taxon>
        <taxon>Euteleostomi</taxon>
        <taxon>Archelosauria</taxon>
        <taxon>Archosauria</taxon>
        <taxon>Dinosauria</taxon>
        <taxon>Saurischia</taxon>
        <taxon>Theropoda</taxon>
        <taxon>Coelurosauria</taxon>
        <taxon>Aves</taxon>
        <taxon>Neognathae</taxon>
        <taxon>Neoaves</taxon>
        <taxon>Telluraves</taxon>
        <taxon>Australaves</taxon>
        <taxon>Passeriformes</taxon>
        <taxon>Sylvioidea</taxon>
        <taxon>Hirundinidae</taxon>
        <taxon>Hirundo</taxon>
    </lineage>
</organism>
<feature type="region of interest" description="Disordered" evidence="1">
    <location>
        <begin position="102"/>
        <end position="151"/>
    </location>
</feature>
<sequence length="151" mass="16094">MRSAPQLQRGRGGAERVTRAQPREVAAGARAAQLRALLRRCLGGTRVCTAVVVPLRRASSEHTVAAHGTRDLGTHSTEMGPSPTEAVAVDGDKALGLTVELPSSRSHRCHTQRSHTGTRAHLGQGQARATSPKGGQAWPWRGNEDTIPHYS</sequence>
<name>A0A3M0JJG2_HIRRU</name>
<dbReference type="AlphaFoldDB" id="A0A3M0JJG2"/>
<feature type="compositionally biased region" description="Basic and acidic residues" evidence="1">
    <location>
        <begin position="142"/>
        <end position="151"/>
    </location>
</feature>
<evidence type="ECO:0000313" key="2">
    <source>
        <dbReference type="EMBL" id="RMC00471.1"/>
    </source>
</evidence>
<dbReference type="EMBL" id="QRBI01000144">
    <property type="protein sequence ID" value="RMC00471.1"/>
    <property type="molecule type" value="Genomic_DNA"/>
</dbReference>
<protein>
    <submittedName>
        <fullName evidence="2">Uncharacterized protein</fullName>
    </submittedName>
</protein>
<reference evidence="2 3" key="1">
    <citation type="submission" date="2018-07" db="EMBL/GenBank/DDBJ databases">
        <title>A high quality draft genome assembly of the barn swallow (H. rustica rustica).</title>
        <authorList>
            <person name="Formenti G."/>
            <person name="Chiara M."/>
            <person name="Poveda L."/>
            <person name="Francoijs K.-J."/>
            <person name="Bonisoli-Alquati A."/>
            <person name="Canova L."/>
            <person name="Gianfranceschi L."/>
            <person name="Horner D.S."/>
            <person name="Saino N."/>
        </authorList>
    </citation>
    <scope>NUCLEOTIDE SEQUENCE [LARGE SCALE GENOMIC DNA]</scope>
    <source>
        <strain evidence="2">Chelidonia</strain>
        <tissue evidence="2">Blood</tissue>
    </source>
</reference>
<feature type="compositionally biased region" description="Basic and acidic residues" evidence="1">
    <location>
        <begin position="12"/>
        <end position="22"/>
    </location>
</feature>
<evidence type="ECO:0000313" key="3">
    <source>
        <dbReference type="Proteomes" id="UP000269221"/>
    </source>
</evidence>
<keyword evidence="3" id="KW-1185">Reference proteome</keyword>
<evidence type="ECO:0000256" key="1">
    <source>
        <dbReference type="SAM" id="MobiDB-lite"/>
    </source>
</evidence>
<feature type="compositionally biased region" description="Basic residues" evidence="1">
    <location>
        <begin position="105"/>
        <end position="118"/>
    </location>
</feature>